<keyword evidence="3" id="KW-0630">Potassium</keyword>
<dbReference type="Pfam" id="PF23259">
    <property type="entry name" value="CHX17_C"/>
    <property type="match status" value="1"/>
</dbReference>
<dbReference type="PANTHER" id="PTHR32468:SF74">
    <property type="entry name" value="CATION_H(+) ANTIPORTER 21-RELATED"/>
    <property type="match status" value="1"/>
</dbReference>
<dbReference type="InterPro" id="IPR057291">
    <property type="entry name" value="CHX17_2nd"/>
</dbReference>
<dbReference type="Proteomes" id="UP000237105">
    <property type="component" value="Unassembled WGS sequence"/>
</dbReference>
<name>A0A2P5DU78_PARAD</name>
<dbReference type="GO" id="GO:0012505">
    <property type="term" value="C:endomembrane system"/>
    <property type="evidence" value="ECO:0007669"/>
    <property type="project" value="TreeGrafter"/>
</dbReference>
<evidence type="ECO:0000256" key="2">
    <source>
        <dbReference type="ARBA" id="ARBA00022538"/>
    </source>
</evidence>
<dbReference type="InterPro" id="IPR050794">
    <property type="entry name" value="CPA2_transporter"/>
</dbReference>
<dbReference type="Pfam" id="PF23256">
    <property type="entry name" value="CHX17_2nd"/>
    <property type="match status" value="1"/>
</dbReference>
<organism evidence="7 8">
    <name type="scientific">Parasponia andersonii</name>
    <name type="common">Sponia andersonii</name>
    <dbReference type="NCBI Taxonomy" id="3476"/>
    <lineage>
        <taxon>Eukaryota</taxon>
        <taxon>Viridiplantae</taxon>
        <taxon>Streptophyta</taxon>
        <taxon>Embryophyta</taxon>
        <taxon>Tracheophyta</taxon>
        <taxon>Spermatophyta</taxon>
        <taxon>Magnoliopsida</taxon>
        <taxon>eudicotyledons</taxon>
        <taxon>Gunneridae</taxon>
        <taxon>Pentapetalae</taxon>
        <taxon>rosids</taxon>
        <taxon>fabids</taxon>
        <taxon>Rosales</taxon>
        <taxon>Cannabaceae</taxon>
        <taxon>Parasponia</taxon>
    </lineage>
</organism>
<evidence type="ECO:0000256" key="1">
    <source>
        <dbReference type="ARBA" id="ARBA00022448"/>
    </source>
</evidence>
<evidence type="ECO:0000313" key="8">
    <source>
        <dbReference type="Proteomes" id="UP000237105"/>
    </source>
</evidence>
<keyword evidence="2" id="KW-0633">Potassium transport</keyword>
<evidence type="ECO:0008006" key="9">
    <source>
        <dbReference type="Google" id="ProtNLM"/>
    </source>
</evidence>
<evidence type="ECO:0000259" key="6">
    <source>
        <dbReference type="Pfam" id="PF23259"/>
    </source>
</evidence>
<proteinExistence type="predicted"/>
<dbReference type="OrthoDB" id="2687058at2759"/>
<accession>A0A2P5DU78</accession>
<gene>
    <name evidence="7" type="ORF">PanWU01x14_031390</name>
</gene>
<dbReference type="GO" id="GO:0006885">
    <property type="term" value="P:regulation of pH"/>
    <property type="evidence" value="ECO:0007669"/>
    <property type="project" value="TreeGrafter"/>
</dbReference>
<dbReference type="AlphaFoldDB" id="A0A2P5DU78"/>
<comment type="caution">
    <text evidence="7">The sequence shown here is derived from an EMBL/GenBank/DDBJ whole genome shotgun (WGS) entry which is preliminary data.</text>
</comment>
<feature type="domain" description="Cation/H(+) antiporter central" evidence="5">
    <location>
        <begin position="68"/>
        <end position="196"/>
    </location>
</feature>
<dbReference type="EMBL" id="JXTB01000016">
    <property type="protein sequence ID" value="PON76819.1"/>
    <property type="molecule type" value="Genomic_DNA"/>
</dbReference>
<keyword evidence="4" id="KW-0406">Ion transport</keyword>
<dbReference type="InterPro" id="IPR057290">
    <property type="entry name" value="CHX17_C"/>
</dbReference>
<keyword evidence="1" id="KW-0813">Transport</keyword>
<dbReference type="GO" id="GO:0098662">
    <property type="term" value="P:inorganic cation transmembrane transport"/>
    <property type="evidence" value="ECO:0007669"/>
    <property type="project" value="TreeGrafter"/>
</dbReference>
<evidence type="ECO:0000313" key="7">
    <source>
        <dbReference type="EMBL" id="PON76819.1"/>
    </source>
</evidence>
<dbReference type="Gene3D" id="3.40.50.12370">
    <property type="match status" value="1"/>
</dbReference>
<reference evidence="8" key="1">
    <citation type="submission" date="2016-06" db="EMBL/GenBank/DDBJ databases">
        <title>Parallel loss of symbiosis genes in relatives of nitrogen-fixing non-legume Parasponia.</title>
        <authorList>
            <person name="Van Velzen R."/>
            <person name="Holmer R."/>
            <person name="Bu F."/>
            <person name="Rutten L."/>
            <person name="Van Zeijl A."/>
            <person name="Liu W."/>
            <person name="Santuari L."/>
            <person name="Cao Q."/>
            <person name="Sharma T."/>
            <person name="Shen D."/>
            <person name="Roswanjaya Y."/>
            <person name="Wardhani T."/>
            <person name="Kalhor M.S."/>
            <person name="Jansen J."/>
            <person name="Van den Hoogen J."/>
            <person name="Gungor B."/>
            <person name="Hartog M."/>
            <person name="Hontelez J."/>
            <person name="Verver J."/>
            <person name="Yang W.-C."/>
            <person name="Schijlen E."/>
            <person name="Repin R."/>
            <person name="Schilthuizen M."/>
            <person name="Schranz E."/>
            <person name="Heidstra R."/>
            <person name="Miyata K."/>
            <person name="Fedorova E."/>
            <person name="Kohlen W."/>
            <person name="Bisseling T."/>
            <person name="Smit S."/>
            <person name="Geurts R."/>
        </authorList>
    </citation>
    <scope>NUCLEOTIDE SEQUENCE [LARGE SCALE GENOMIC DNA]</scope>
    <source>
        <strain evidence="8">cv. WU1-14</strain>
    </source>
</reference>
<evidence type="ECO:0000256" key="4">
    <source>
        <dbReference type="ARBA" id="ARBA00023065"/>
    </source>
</evidence>
<evidence type="ECO:0000256" key="3">
    <source>
        <dbReference type="ARBA" id="ARBA00022958"/>
    </source>
</evidence>
<evidence type="ECO:0000259" key="5">
    <source>
        <dbReference type="Pfam" id="PF23256"/>
    </source>
</evidence>
<dbReference type="GO" id="GO:0006813">
    <property type="term" value="P:potassium ion transport"/>
    <property type="evidence" value="ECO:0007669"/>
    <property type="project" value="UniProtKB-KW"/>
</dbReference>
<keyword evidence="8" id="KW-1185">Reference proteome</keyword>
<protein>
    <recommendedName>
        <fullName evidence="9">Cation/H(+) antiporter 15</fullName>
    </recommendedName>
</protein>
<dbReference type="PANTHER" id="PTHR32468">
    <property type="entry name" value="CATION/H + ANTIPORTER"/>
    <property type="match status" value="1"/>
</dbReference>
<feature type="domain" description="Cation/H(+) antiporter C-terminal" evidence="6">
    <location>
        <begin position="214"/>
        <end position="381"/>
    </location>
</feature>
<sequence>MTAAVGPILSLTYKSRRRRGQYKYRTIRSIEGNSEFRILACVHSTRNAGGLVNLLASSSPTKESPIYAFAVHLVELIGHASAMLIVHDTCKTDTGGAGRDPREPDGIAEAFEDLEGENFSVQPLTAVSAYSTMHEDICSLAEDKHVTLTILPFHLHSTAEGGGAESSANDPFRAVNKNVLDNAPCSVAVFVDRGFSSRLPLGESNNGALRQFAMIFLGGRDDREALAYAWRMAKSPRVCLTVVRFMATKTVAEMSPNLNDDNSDMEDEEGGILKAIADSEREKPLDDQYIEEFKLKSRDNPSIRLIEEVADNGEEVVRLVSTADSRYDLYVVGRGNRVVSPLTSGLSNWSEYPELGPLGDILVCSSFAADASVLIVQQGVGSVDDQEGVGQVREEFGHMTWHPPEMNEASFAPFIHRRVRVTDDDVHL</sequence>